<protein>
    <recommendedName>
        <fullName evidence="4">Long-chain-fatty-acyl-CoA reductase</fullName>
    </recommendedName>
</protein>
<dbReference type="Proteomes" id="UP000284277">
    <property type="component" value="Unassembled WGS sequence"/>
</dbReference>
<dbReference type="RefSeq" id="WP_120197686.1">
    <property type="nucleotide sequence ID" value="NZ_MCIA01000031.1"/>
</dbReference>
<sequence length="399" mass="46178">MMVDVTYLAGVKTPSAEPMIPFAAPVLDFLEALSHELHNRREELIPYPEIKAFGFWIRRTHMDELKSRYADGRIRLGRGVTFHMAASNVPLLFAYSMVIGLLAGNSCAVRISSRSQEQDRKLCEIIEILLVRQEFTFVKKRISIFSCDRENEVVKDWVKECDGLIIWGGDEAIQSVRRLDLRPGGVQVMFPDRYSICILDLESVGKMQEEELNKLAYSFVKDTYAMDQNACSSPRYLIWNQKETLKKAEAIRKKWWRAVEKEAASYNLTSHKATKKYEALCRYAMTMEEIVEIESYKNLVYTVLLSDIPSNPEQYRGSWGLFFEYQGYYGSALKKLAVRQLQTVTHYGIQKKEIIDYVMNHHLYGVHRVVPVGDAMNMDLIWDGQDMIGMLSREISWEE</sequence>
<evidence type="ECO:0008006" key="4">
    <source>
        <dbReference type="Google" id="ProtNLM"/>
    </source>
</evidence>
<evidence type="ECO:0000313" key="3">
    <source>
        <dbReference type="Proteomes" id="UP000284277"/>
    </source>
</evidence>
<dbReference type="AlphaFoldDB" id="A0A419SY54"/>
<proteinExistence type="predicted"/>
<dbReference type="OrthoDB" id="580775at2"/>
<dbReference type="Pfam" id="PF05893">
    <property type="entry name" value="LuxC"/>
    <property type="match status" value="1"/>
</dbReference>
<name>A0A419SY54_9FIRM</name>
<dbReference type="GO" id="GO:0003995">
    <property type="term" value="F:acyl-CoA dehydrogenase activity"/>
    <property type="evidence" value="ECO:0007669"/>
    <property type="project" value="InterPro"/>
</dbReference>
<dbReference type="InterPro" id="IPR016161">
    <property type="entry name" value="Ald_DH/histidinol_DH"/>
</dbReference>
<gene>
    <name evidence="2" type="ORF">BET01_06085</name>
</gene>
<comment type="caution">
    <text evidence="2">The sequence shown here is derived from an EMBL/GenBank/DDBJ whole genome shotgun (WGS) entry which is preliminary data.</text>
</comment>
<organism evidence="2 3">
    <name type="scientific">Lacrimispora algidixylanolytica</name>
    <dbReference type="NCBI Taxonomy" id="94868"/>
    <lineage>
        <taxon>Bacteria</taxon>
        <taxon>Bacillati</taxon>
        <taxon>Bacillota</taxon>
        <taxon>Clostridia</taxon>
        <taxon>Lachnospirales</taxon>
        <taxon>Lachnospiraceae</taxon>
        <taxon>Lacrimispora</taxon>
    </lineage>
</organism>
<evidence type="ECO:0000256" key="1">
    <source>
        <dbReference type="ARBA" id="ARBA00022857"/>
    </source>
</evidence>
<accession>A0A419SY54</accession>
<dbReference type="InterPro" id="IPR008670">
    <property type="entry name" value="CoA_reduct_LuxC"/>
</dbReference>
<dbReference type="EMBL" id="MCIA01000031">
    <property type="protein sequence ID" value="RKD30164.1"/>
    <property type="molecule type" value="Genomic_DNA"/>
</dbReference>
<reference evidence="2 3" key="1">
    <citation type="submission" date="2016-08" db="EMBL/GenBank/DDBJ databases">
        <title>A new outlook on sporulation: Clostridium algidixylanolyticum.</title>
        <authorList>
            <person name="Poppleton D.I."/>
            <person name="Gribaldo S."/>
        </authorList>
    </citation>
    <scope>NUCLEOTIDE SEQUENCE [LARGE SCALE GENOMIC DNA]</scope>
    <source>
        <strain evidence="2 3">SPL73</strain>
    </source>
</reference>
<dbReference type="SUPFAM" id="SSF53720">
    <property type="entry name" value="ALDH-like"/>
    <property type="match status" value="1"/>
</dbReference>
<keyword evidence="3" id="KW-1185">Reference proteome</keyword>
<evidence type="ECO:0000313" key="2">
    <source>
        <dbReference type="EMBL" id="RKD30164.1"/>
    </source>
</evidence>
<keyword evidence="1" id="KW-0521">NADP</keyword>
<dbReference type="GO" id="GO:0008218">
    <property type="term" value="P:bioluminescence"/>
    <property type="evidence" value="ECO:0007669"/>
    <property type="project" value="InterPro"/>
</dbReference>